<protein>
    <submittedName>
        <fullName evidence="1">Uncharacterized protein</fullName>
    </submittedName>
</protein>
<keyword evidence="2" id="KW-1185">Reference proteome</keyword>
<dbReference type="EMBL" id="CP075867">
    <property type="protein sequence ID" value="QYT01114.1"/>
    <property type="molecule type" value="Genomic_DNA"/>
</dbReference>
<sequence>MAFATIISHFTAAGTTATVSPNICQMNLTLIASAILFQLLEGVLLASLRRLKDWMAIPPKEGALSPLCFMQLFRVRTPELGPNKIDDQALPALPTPSSQSLSFCFLPA</sequence>
<accession>A0A8G0LGY7</accession>
<evidence type="ECO:0000313" key="2">
    <source>
        <dbReference type="Proteomes" id="UP000826661"/>
    </source>
</evidence>
<name>A0A8G0LGY7_9HYPO</name>
<dbReference type="AlphaFoldDB" id="A0A8G0LGY7"/>
<proteinExistence type="predicted"/>
<evidence type="ECO:0000313" key="1">
    <source>
        <dbReference type="EMBL" id="QYT01114.1"/>
    </source>
</evidence>
<gene>
    <name evidence="1" type="ORF">H0G86_008166</name>
</gene>
<dbReference type="Proteomes" id="UP000826661">
    <property type="component" value="Chromosome IV"/>
</dbReference>
<reference evidence="1 2" key="1">
    <citation type="journal article" date="2021" name="BMC Genomics">
        <title>Telomere-to-telomere genome assembly of asparaginase-producing Trichoderma simmonsii.</title>
        <authorList>
            <person name="Chung D."/>
            <person name="Kwon Y.M."/>
            <person name="Yang Y."/>
        </authorList>
    </citation>
    <scope>NUCLEOTIDE SEQUENCE [LARGE SCALE GENOMIC DNA]</scope>
    <source>
        <strain evidence="1 2">GH-Sj1</strain>
    </source>
</reference>
<organism evidence="1 2">
    <name type="scientific">Trichoderma simmonsii</name>
    <dbReference type="NCBI Taxonomy" id="1491479"/>
    <lineage>
        <taxon>Eukaryota</taxon>
        <taxon>Fungi</taxon>
        <taxon>Dikarya</taxon>
        <taxon>Ascomycota</taxon>
        <taxon>Pezizomycotina</taxon>
        <taxon>Sordariomycetes</taxon>
        <taxon>Hypocreomycetidae</taxon>
        <taxon>Hypocreales</taxon>
        <taxon>Hypocreaceae</taxon>
        <taxon>Trichoderma</taxon>
    </lineage>
</organism>